<feature type="compositionally biased region" description="Polar residues" evidence="1">
    <location>
        <begin position="621"/>
        <end position="631"/>
    </location>
</feature>
<feature type="domain" description="Arrestin-like N-terminal" evidence="2">
    <location>
        <begin position="11"/>
        <end position="160"/>
    </location>
</feature>
<organism evidence="4 5">
    <name type="scientific">Mucor saturninus</name>
    <dbReference type="NCBI Taxonomy" id="64648"/>
    <lineage>
        <taxon>Eukaryota</taxon>
        <taxon>Fungi</taxon>
        <taxon>Fungi incertae sedis</taxon>
        <taxon>Mucoromycota</taxon>
        <taxon>Mucoromycotina</taxon>
        <taxon>Mucoromycetes</taxon>
        <taxon>Mucorales</taxon>
        <taxon>Mucorineae</taxon>
        <taxon>Mucoraceae</taxon>
        <taxon>Mucor</taxon>
    </lineage>
</organism>
<evidence type="ECO:0000313" key="4">
    <source>
        <dbReference type="EMBL" id="KAG2211964.1"/>
    </source>
</evidence>
<feature type="compositionally biased region" description="Low complexity" evidence="1">
    <location>
        <begin position="382"/>
        <end position="404"/>
    </location>
</feature>
<keyword evidence="5" id="KW-1185">Reference proteome</keyword>
<dbReference type="InterPro" id="IPR050357">
    <property type="entry name" value="Arrestin_domain-protein"/>
</dbReference>
<proteinExistence type="predicted"/>
<sequence length="689" mass="76276">MAPPPLDIKLEVILDNANIKYFPGDAVEGKIFITSNQNYSLTKLRLAWTGRISVQPIQSNRDNRTYFDECWKLGSNISKSATKTAKGSSQVPYYNTHLVSVLDPALEPKVDLAKNKTMGFAFKVYVPNDRPLPSSTEGTILNKIIYLLEAFIDQESKPVFFAQRVVPVYEAIYTRTPEMIKPQRAEQVFVVSLSNLEREFTSAMRVTLPCHGCQAGIAIPVSITIWNNMEFSRKQGISISLFRVNHVIANGRAYTSPGEKVHRIVADLNITSENNDNNQHVQTVRAGLPIPKGTMPTISLEQSELLSVSYFIRVQIFAQEGTYTTAQGTRSQFMMVDIPFIIGTLTAPNSPTSTAISSPRASMTSPRITSPMITSPRANITSPRQPQTQAASPRQQPQPVSPRQVSPPPTNISPASSRTVTPVSSPRPVASLLTSSFTAPVIPTNSSASLTVVDKDKDTDSIAEKKNKIMSGVFRKSSSGSTVSSEEVKKKRGMFSTLRLYGRNKSKQEEITPTVVMTPKQAIAGDTVTNDESQIMIVEQKEDEVVEETKKWSEQRVFKMFDDSDSEDEEAVAIKTPPLPPRPSEPAAAVSPPPPAGGVFNMFPDSDDDDEEEGEPIGHVSTDSVSTNQRLDSSHVFKMFDDDDSDEEDINQLSISRPDYTLIDERVKPHEQKFEYKPNVKEYAHLKPD</sequence>
<dbReference type="PANTHER" id="PTHR11188">
    <property type="entry name" value="ARRESTIN DOMAIN CONTAINING PROTEIN"/>
    <property type="match status" value="1"/>
</dbReference>
<feature type="region of interest" description="Disordered" evidence="1">
    <location>
        <begin position="349"/>
        <end position="428"/>
    </location>
</feature>
<evidence type="ECO:0000256" key="1">
    <source>
        <dbReference type="SAM" id="MobiDB-lite"/>
    </source>
</evidence>
<dbReference type="InterPro" id="IPR014752">
    <property type="entry name" value="Arrestin-like_C"/>
</dbReference>
<dbReference type="SUPFAM" id="SSF81296">
    <property type="entry name" value="E set domains"/>
    <property type="match status" value="1"/>
</dbReference>
<dbReference type="Pfam" id="PF00339">
    <property type="entry name" value="Arrestin_N"/>
    <property type="match status" value="1"/>
</dbReference>
<name>A0A8H7RI97_9FUNG</name>
<evidence type="ECO:0000313" key="5">
    <source>
        <dbReference type="Proteomes" id="UP000603453"/>
    </source>
</evidence>
<dbReference type="EMBL" id="JAEPRD010000007">
    <property type="protein sequence ID" value="KAG2211964.1"/>
    <property type="molecule type" value="Genomic_DNA"/>
</dbReference>
<comment type="caution">
    <text evidence="4">The sequence shown here is derived from an EMBL/GenBank/DDBJ whole genome shotgun (WGS) entry which is preliminary data.</text>
</comment>
<accession>A0A8H7RI97</accession>
<dbReference type="PANTHER" id="PTHR11188:SF176">
    <property type="entry name" value="ARRESTIN DOMAIN-CONTAINING PROTEIN 1"/>
    <property type="match status" value="1"/>
</dbReference>
<gene>
    <name evidence="4" type="ORF">INT47_004651</name>
</gene>
<feature type="non-terminal residue" evidence="4">
    <location>
        <position position="1"/>
    </location>
</feature>
<dbReference type="Gene3D" id="2.60.40.640">
    <property type="match status" value="2"/>
</dbReference>
<dbReference type="AlphaFoldDB" id="A0A8H7RI97"/>
<feature type="domain" description="Arrestin C-terminal-like" evidence="3">
    <location>
        <begin position="204"/>
        <end position="344"/>
    </location>
</feature>
<reference evidence="4" key="1">
    <citation type="submission" date="2020-12" db="EMBL/GenBank/DDBJ databases">
        <title>Metabolic potential, ecology and presence of endohyphal bacteria is reflected in genomic diversity of Mucoromycotina.</title>
        <authorList>
            <person name="Muszewska A."/>
            <person name="Okrasinska A."/>
            <person name="Steczkiewicz K."/>
            <person name="Drgas O."/>
            <person name="Orlowska M."/>
            <person name="Perlinska-Lenart U."/>
            <person name="Aleksandrzak-Piekarczyk T."/>
            <person name="Szatraj K."/>
            <person name="Zielenkiewicz U."/>
            <person name="Pilsyk S."/>
            <person name="Malc E."/>
            <person name="Mieczkowski P."/>
            <person name="Kruszewska J.S."/>
            <person name="Biernat P."/>
            <person name="Pawlowska J."/>
        </authorList>
    </citation>
    <scope>NUCLEOTIDE SEQUENCE</scope>
    <source>
        <strain evidence="4">WA0000017839</strain>
    </source>
</reference>
<feature type="region of interest" description="Disordered" evidence="1">
    <location>
        <begin position="560"/>
        <end position="631"/>
    </location>
</feature>
<evidence type="ECO:0008006" key="6">
    <source>
        <dbReference type="Google" id="ProtNLM"/>
    </source>
</evidence>
<dbReference type="InterPro" id="IPR014756">
    <property type="entry name" value="Ig_E-set"/>
</dbReference>
<dbReference type="Proteomes" id="UP000603453">
    <property type="component" value="Unassembled WGS sequence"/>
</dbReference>
<dbReference type="InterPro" id="IPR011022">
    <property type="entry name" value="Arrestin_C-like"/>
</dbReference>
<evidence type="ECO:0000259" key="3">
    <source>
        <dbReference type="Pfam" id="PF02752"/>
    </source>
</evidence>
<dbReference type="InterPro" id="IPR011021">
    <property type="entry name" value="Arrestin-like_N"/>
</dbReference>
<feature type="compositionally biased region" description="Polar residues" evidence="1">
    <location>
        <begin position="349"/>
        <end position="381"/>
    </location>
</feature>
<dbReference type="OrthoDB" id="2283785at2759"/>
<dbReference type="GO" id="GO:0005737">
    <property type="term" value="C:cytoplasm"/>
    <property type="evidence" value="ECO:0007669"/>
    <property type="project" value="TreeGrafter"/>
</dbReference>
<dbReference type="GO" id="GO:0015031">
    <property type="term" value="P:protein transport"/>
    <property type="evidence" value="ECO:0007669"/>
    <property type="project" value="TreeGrafter"/>
</dbReference>
<dbReference type="Pfam" id="PF02752">
    <property type="entry name" value="Arrestin_C"/>
    <property type="match status" value="1"/>
</dbReference>
<evidence type="ECO:0000259" key="2">
    <source>
        <dbReference type="Pfam" id="PF00339"/>
    </source>
</evidence>
<protein>
    <recommendedName>
        <fullName evidence="6">Arrestin C-terminal-like domain-containing protein</fullName>
    </recommendedName>
</protein>
<feature type="compositionally biased region" description="Acidic residues" evidence="1">
    <location>
        <begin position="605"/>
        <end position="615"/>
    </location>
</feature>
<feature type="compositionally biased region" description="Polar residues" evidence="1">
    <location>
        <begin position="412"/>
        <end position="424"/>
    </location>
</feature>